<dbReference type="Proteomes" id="UP000654075">
    <property type="component" value="Unassembled WGS sequence"/>
</dbReference>
<dbReference type="Gene3D" id="1.10.238.10">
    <property type="entry name" value="EF-hand"/>
    <property type="match status" value="1"/>
</dbReference>
<dbReference type="EMBL" id="CAJNNV010026842">
    <property type="protein sequence ID" value="CAE8619125.1"/>
    <property type="molecule type" value="Genomic_DNA"/>
</dbReference>
<keyword evidence="5" id="KW-1185">Reference proteome</keyword>
<comment type="caution">
    <text evidence="4">The sequence shown here is derived from an EMBL/GenBank/DDBJ whole genome shotgun (WGS) entry which is preliminary data.</text>
</comment>
<feature type="non-terminal residue" evidence="4">
    <location>
        <position position="345"/>
    </location>
</feature>
<feature type="coiled-coil region" evidence="1">
    <location>
        <begin position="38"/>
        <end position="106"/>
    </location>
</feature>
<evidence type="ECO:0000313" key="4">
    <source>
        <dbReference type="EMBL" id="CAE8619125.1"/>
    </source>
</evidence>
<dbReference type="PROSITE" id="PS00018">
    <property type="entry name" value="EF_HAND_1"/>
    <property type="match status" value="1"/>
</dbReference>
<organism evidence="4 5">
    <name type="scientific">Polarella glacialis</name>
    <name type="common">Dinoflagellate</name>
    <dbReference type="NCBI Taxonomy" id="89957"/>
    <lineage>
        <taxon>Eukaryota</taxon>
        <taxon>Sar</taxon>
        <taxon>Alveolata</taxon>
        <taxon>Dinophyceae</taxon>
        <taxon>Suessiales</taxon>
        <taxon>Suessiaceae</taxon>
        <taxon>Polarella</taxon>
    </lineage>
</organism>
<gene>
    <name evidence="4" type="ORF">PGLA1383_LOCUS36717</name>
</gene>
<name>A0A813G8E7_POLGL</name>
<evidence type="ECO:0000313" key="5">
    <source>
        <dbReference type="Proteomes" id="UP000654075"/>
    </source>
</evidence>
<evidence type="ECO:0000256" key="1">
    <source>
        <dbReference type="SAM" id="Coils"/>
    </source>
</evidence>
<reference evidence="4" key="1">
    <citation type="submission" date="2021-02" db="EMBL/GenBank/DDBJ databases">
        <authorList>
            <person name="Dougan E. K."/>
            <person name="Rhodes N."/>
            <person name="Thang M."/>
            <person name="Chan C."/>
        </authorList>
    </citation>
    <scope>NUCLEOTIDE SEQUENCE</scope>
</reference>
<keyword evidence="1" id="KW-0175">Coiled coil</keyword>
<accession>A0A813G8E7</accession>
<feature type="non-terminal residue" evidence="4">
    <location>
        <position position="1"/>
    </location>
</feature>
<dbReference type="GO" id="GO:0005509">
    <property type="term" value="F:calcium ion binding"/>
    <property type="evidence" value="ECO:0007669"/>
    <property type="project" value="InterPro"/>
</dbReference>
<dbReference type="InterPro" id="IPR018247">
    <property type="entry name" value="EF_Hand_1_Ca_BS"/>
</dbReference>
<evidence type="ECO:0000256" key="2">
    <source>
        <dbReference type="SAM" id="MobiDB-lite"/>
    </source>
</evidence>
<dbReference type="PROSITE" id="PS50222">
    <property type="entry name" value="EF_HAND_2"/>
    <property type="match status" value="1"/>
</dbReference>
<evidence type="ECO:0000259" key="3">
    <source>
        <dbReference type="PROSITE" id="PS50222"/>
    </source>
</evidence>
<dbReference type="AlphaFoldDB" id="A0A813G8E7"/>
<sequence length="345" mass="37344">AELAEVERKRDSLAEDLGSMVDDHSSSKSLYTEKQVTLSRQQDETRDLAIEFKQLLQERKKAETIEDEVAQMEITKTRHVSELRSLSQSLQTAAELAKKRDQLSAEPVASPAEPRSTIREAVLQSDLSPVPAGFLSNHLWWFRRSAANCGENGSLFARLNAADKDNDGVISRPELLAAMEDWGSCPVPPEQAVSALLAILPSRCASTKSSYPSRSELESSIHWLEVLVALERLGSATSSSSKAAPPKVSLPEIRPLRAATLRSGRSSEELKGQLSAASTLVHVQDLFGGLGLTSAVAAKWVEAWQCGSGPDGLLLQLPLSEAAMTANSLAAWRARCVGAVRAHKK</sequence>
<feature type="compositionally biased region" description="Basic and acidic residues" evidence="2">
    <location>
        <begin position="1"/>
        <end position="13"/>
    </location>
</feature>
<feature type="domain" description="EF-hand" evidence="3">
    <location>
        <begin position="150"/>
        <end position="185"/>
    </location>
</feature>
<proteinExistence type="predicted"/>
<dbReference type="InterPro" id="IPR002048">
    <property type="entry name" value="EF_hand_dom"/>
</dbReference>
<feature type="region of interest" description="Disordered" evidence="2">
    <location>
        <begin position="1"/>
        <end position="35"/>
    </location>
</feature>
<protein>
    <recommendedName>
        <fullName evidence="3">EF-hand domain-containing protein</fullName>
    </recommendedName>
</protein>